<feature type="region of interest" description="Disordered" evidence="2">
    <location>
        <begin position="252"/>
        <end position="321"/>
    </location>
</feature>
<dbReference type="Proteomes" id="UP001187531">
    <property type="component" value="Unassembled WGS sequence"/>
</dbReference>
<dbReference type="PANTHER" id="PTHR12300">
    <property type="entry name" value="HVA22-LIKE PROTEINS"/>
    <property type="match status" value="1"/>
</dbReference>
<evidence type="ECO:0000256" key="1">
    <source>
        <dbReference type="RuleBase" id="RU362006"/>
    </source>
</evidence>
<comment type="caution">
    <text evidence="3">The sequence shown here is derived from an EMBL/GenBank/DDBJ whole genome shotgun (WGS) entry which is preliminary data.</text>
</comment>
<dbReference type="AlphaFoldDB" id="A0AA88HRZ3"/>
<dbReference type="Pfam" id="PF03134">
    <property type="entry name" value="TB2_DP1_HVA22"/>
    <property type="match status" value="1"/>
</dbReference>
<protein>
    <recommendedName>
        <fullName evidence="1">Receptor expression-enhancing protein</fullName>
    </recommendedName>
</protein>
<keyword evidence="1" id="KW-0472">Membrane</keyword>
<dbReference type="GO" id="GO:0071786">
    <property type="term" value="P:endoplasmic reticulum tubular network organization"/>
    <property type="evidence" value="ECO:0007669"/>
    <property type="project" value="TreeGrafter"/>
</dbReference>
<accession>A0AA88HRZ3</accession>
<proteinExistence type="inferred from homology"/>
<evidence type="ECO:0000256" key="2">
    <source>
        <dbReference type="SAM" id="MobiDB-lite"/>
    </source>
</evidence>
<sequence>MVAALLSRVIVLALGTLYPAYASYKAIRTKDVREYVKWMMYWVVFAFFTIIETMTDLVLSFWFPLYYECKMIIVLWLLLPATQGSSFLYRRFVHPMLTNREKDIDEFLGQAKDRSYRAALDLASRGVNYATQLIMTTALRGSEGFLQLTRSYSTGDVPRMRNTRALISTEETDNVANNRRSLPPVIDDSEEDESEFHPVSEPNYVHSRQHVVVRKGKKVEEESTMFFSEYSPRKVEPELRKSLRSAASETIYQSVNDSGRPRTPSDVGVSSHQRAGSVRMRASSRDNPDRGSTTSINAIEERRPRRKIAQSDEPWSLNSSDLDFSSEEDNIDLFDKETCPYHGYVHSNPRNCKYFKKLNRIHKTSSYATLPRRKRTQASKRQ</sequence>
<comment type="similarity">
    <text evidence="1">Belongs to the DP1 family.</text>
</comment>
<organism evidence="3 4">
    <name type="scientific">Artemia franciscana</name>
    <name type="common">Brine shrimp</name>
    <name type="synonym">Artemia sanfranciscana</name>
    <dbReference type="NCBI Taxonomy" id="6661"/>
    <lineage>
        <taxon>Eukaryota</taxon>
        <taxon>Metazoa</taxon>
        <taxon>Ecdysozoa</taxon>
        <taxon>Arthropoda</taxon>
        <taxon>Crustacea</taxon>
        <taxon>Branchiopoda</taxon>
        <taxon>Anostraca</taxon>
        <taxon>Artemiidae</taxon>
        <taxon>Artemia</taxon>
    </lineage>
</organism>
<reference evidence="3" key="1">
    <citation type="submission" date="2023-07" db="EMBL/GenBank/DDBJ databases">
        <title>Chromosome-level genome assembly of Artemia franciscana.</title>
        <authorList>
            <person name="Jo E."/>
        </authorList>
    </citation>
    <scope>NUCLEOTIDE SEQUENCE</scope>
    <source>
        <tissue evidence="3">Whole body</tissue>
    </source>
</reference>
<dbReference type="GO" id="GO:0005881">
    <property type="term" value="C:cytoplasmic microtubule"/>
    <property type="evidence" value="ECO:0007669"/>
    <property type="project" value="TreeGrafter"/>
</dbReference>
<dbReference type="InterPro" id="IPR004345">
    <property type="entry name" value="TB2_DP1_HVA22"/>
</dbReference>
<feature type="transmembrane region" description="Helical" evidence="1">
    <location>
        <begin position="38"/>
        <end position="59"/>
    </location>
</feature>
<comment type="subcellular location">
    <subcellularLocation>
        <location evidence="1">Membrane</location>
        <topology evidence="1">Multi-pass membrane protein</topology>
    </subcellularLocation>
</comment>
<keyword evidence="4" id="KW-1185">Reference proteome</keyword>
<dbReference type="GO" id="GO:0005789">
    <property type="term" value="C:endoplasmic reticulum membrane"/>
    <property type="evidence" value="ECO:0007669"/>
    <property type="project" value="TreeGrafter"/>
</dbReference>
<feature type="transmembrane region" description="Helical" evidence="1">
    <location>
        <begin position="71"/>
        <end position="89"/>
    </location>
</feature>
<keyword evidence="1" id="KW-0812">Transmembrane</keyword>
<dbReference type="EMBL" id="JAVRJZ010000015">
    <property type="protein sequence ID" value="KAK2712806.1"/>
    <property type="molecule type" value="Genomic_DNA"/>
</dbReference>
<name>A0AA88HRZ3_ARTSF</name>
<evidence type="ECO:0000313" key="3">
    <source>
        <dbReference type="EMBL" id="KAK2712806.1"/>
    </source>
</evidence>
<evidence type="ECO:0000313" key="4">
    <source>
        <dbReference type="Proteomes" id="UP001187531"/>
    </source>
</evidence>
<dbReference type="GO" id="GO:0008017">
    <property type="term" value="F:microtubule binding"/>
    <property type="evidence" value="ECO:0007669"/>
    <property type="project" value="TreeGrafter"/>
</dbReference>
<keyword evidence="1" id="KW-1133">Transmembrane helix</keyword>
<dbReference type="GO" id="GO:0071782">
    <property type="term" value="C:endoplasmic reticulum tubular network"/>
    <property type="evidence" value="ECO:0007669"/>
    <property type="project" value="TreeGrafter"/>
</dbReference>
<gene>
    <name evidence="3" type="ORF">QYM36_011486</name>
</gene>
<feature type="region of interest" description="Disordered" evidence="2">
    <location>
        <begin position="178"/>
        <end position="197"/>
    </location>
</feature>
<dbReference type="PANTHER" id="PTHR12300:SF117">
    <property type="entry name" value="LP05237P-RELATED"/>
    <property type="match status" value="1"/>
</dbReference>